<feature type="domain" description="ABC transporter" evidence="4">
    <location>
        <begin position="4"/>
        <end position="212"/>
    </location>
</feature>
<dbReference type="SMART" id="SM00382">
    <property type="entry name" value="AAA"/>
    <property type="match status" value="1"/>
</dbReference>
<keyword evidence="3 5" id="KW-0067">ATP-binding</keyword>
<evidence type="ECO:0000256" key="3">
    <source>
        <dbReference type="ARBA" id="ARBA00022840"/>
    </source>
</evidence>
<dbReference type="SUPFAM" id="SSF52540">
    <property type="entry name" value="P-loop containing nucleoside triphosphate hydrolases"/>
    <property type="match status" value="1"/>
</dbReference>
<reference evidence="5 6" key="1">
    <citation type="submission" date="2018-06" db="EMBL/GenBank/DDBJ databases">
        <authorList>
            <consortium name="Pathogen Informatics"/>
            <person name="Doyle S."/>
        </authorList>
    </citation>
    <scope>NUCLEOTIDE SEQUENCE [LARGE SCALE GENOMIC DNA]</scope>
    <source>
        <strain evidence="5 6">NCTC11807</strain>
    </source>
</reference>
<evidence type="ECO:0000313" key="6">
    <source>
        <dbReference type="Proteomes" id="UP000255425"/>
    </source>
</evidence>
<accession>A0A380H3G4</accession>
<evidence type="ECO:0000259" key="4">
    <source>
        <dbReference type="PROSITE" id="PS50893"/>
    </source>
</evidence>
<proteinExistence type="predicted"/>
<dbReference type="GO" id="GO:0005524">
    <property type="term" value="F:ATP binding"/>
    <property type="evidence" value="ECO:0007669"/>
    <property type="project" value="UniProtKB-KW"/>
</dbReference>
<dbReference type="PANTHER" id="PTHR42781:SF4">
    <property type="entry name" value="SPERMIDINE_PUTRESCINE IMPORT ATP-BINDING PROTEIN POTA"/>
    <property type="match status" value="1"/>
</dbReference>
<dbReference type="Proteomes" id="UP000255425">
    <property type="component" value="Unassembled WGS sequence"/>
</dbReference>
<keyword evidence="5" id="KW-0378">Hydrolase</keyword>
<keyword evidence="2" id="KW-0547">Nucleotide-binding</keyword>
<keyword evidence="6" id="KW-1185">Reference proteome</keyword>
<dbReference type="InterPro" id="IPR003439">
    <property type="entry name" value="ABC_transporter-like_ATP-bd"/>
</dbReference>
<dbReference type="EMBL" id="UHDZ01000001">
    <property type="protein sequence ID" value="SUM69337.1"/>
    <property type="molecule type" value="Genomic_DNA"/>
</dbReference>
<dbReference type="EC" id="3.6.3.25" evidence="5"/>
<dbReference type="InterPro" id="IPR003593">
    <property type="entry name" value="AAA+_ATPase"/>
</dbReference>
<dbReference type="PROSITE" id="PS50893">
    <property type="entry name" value="ABC_TRANSPORTER_2"/>
    <property type="match status" value="1"/>
</dbReference>
<dbReference type="PANTHER" id="PTHR42781">
    <property type="entry name" value="SPERMIDINE/PUTRESCINE IMPORT ATP-BINDING PROTEIN POTA"/>
    <property type="match status" value="1"/>
</dbReference>
<dbReference type="GeneID" id="63934797"/>
<dbReference type="Gene3D" id="3.40.50.300">
    <property type="entry name" value="P-loop containing nucleotide triphosphate hydrolases"/>
    <property type="match status" value="1"/>
</dbReference>
<dbReference type="InterPro" id="IPR017871">
    <property type="entry name" value="ABC_transporter-like_CS"/>
</dbReference>
<dbReference type="InterPro" id="IPR027417">
    <property type="entry name" value="P-loop_NTPase"/>
</dbReference>
<name>A0A380H3G4_9STAP</name>
<organism evidence="5 6">
    <name type="scientific">Staphylococcus saccharolyticus</name>
    <dbReference type="NCBI Taxonomy" id="33028"/>
    <lineage>
        <taxon>Bacteria</taxon>
        <taxon>Bacillati</taxon>
        <taxon>Bacillota</taxon>
        <taxon>Bacilli</taxon>
        <taxon>Bacillales</taxon>
        <taxon>Staphylococcaceae</taxon>
        <taxon>Staphylococcus</taxon>
    </lineage>
</organism>
<dbReference type="InterPro" id="IPR050093">
    <property type="entry name" value="ABC_SmlMolc_Importer"/>
</dbReference>
<dbReference type="PROSITE" id="PS00211">
    <property type="entry name" value="ABC_TRANSPORTER_1"/>
    <property type="match status" value="1"/>
</dbReference>
<dbReference type="AlphaFoldDB" id="A0A380H3G4"/>
<dbReference type="Pfam" id="PF00005">
    <property type="entry name" value="ABC_tran"/>
    <property type="match status" value="1"/>
</dbReference>
<protein>
    <submittedName>
        <fullName evidence="5">Molybdenum transport ATP-binding protein ModC</fullName>
        <ecNumber evidence="5">3.6.3.25</ecNumber>
    </submittedName>
</protein>
<gene>
    <name evidence="5" type="primary">cysA</name>
    <name evidence="5" type="ORF">NCTC11807_00807</name>
</gene>
<evidence type="ECO:0000256" key="2">
    <source>
        <dbReference type="ARBA" id="ARBA00022741"/>
    </source>
</evidence>
<sequence length="212" mass="24250">MLEIKLNDVLKHTTINIELNDGAPKIYAIQGFSGIGKTTILNIIAGLKKAKKAYIKVNDCVLTDTRNKININIQQRHIGYLFQDYQLFPHMSVYQNITFMARPSEHINHLIQTLKIDHLLTRYPANLSGGEAQRVALARSLSMKPNLILLDEPFASLDDETKEESIALVKEVFAEWHIPIIFVTHSNYEAQQLAHETIILNNNEKYNSRKKE</sequence>
<evidence type="ECO:0000256" key="1">
    <source>
        <dbReference type="ARBA" id="ARBA00022448"/>
    </source>
</evidence>
<evidence type="ECO:0000313" key="5">
    <source>
        <dbReference type="EMBL" id="SUM69337.1"/>
    </source>
</evidence>
<dbReference type="GO" id="GO:0016887">
    <property type="term" value="F:ATP hydrolysis activity"/>
    <property type="evidence" value="ECO:0007669"/>
    <property type="project" value="InterPro"/>
</dbReference>
<keyword evidence="1" id="KW-0813">Transport</keyword>
<dbReference type="RefSeq" id="WP_115312825.1">
    <property type="nucleotide sequence ID" value="NZ_CP066042.1"/>
</dbReference>